<evidence type="ECO:0000256" key="2">
    <source>
        <dbReference type="SAM" id="SignalP"/>
    </source>
</evidence>
<feature type="chain" id="PRO_5012567816" description="Outer membrane protein beta-barrel domain-containing protein" evidence="2">
    <location>
        <begin position="30"/>
        <end position="275"/>
    </location>
</feature>
<protein>
    <recommendedName>
        <fullName evidence="5">Outer membrane protein beta-barrel domain-containing protein</fullName>
    </recommendedName>
</protein>
<evidence type="ECO:0000313" key="4">
    <source>
        <dbReference type="Proteomes" id="UP000184418"/>
    </source>
</evidence>
<reference evidence="3 4" key="1">
    <citation type="submission" date="2016-11" db="EMBL/GenBank/DDBJ databases">
        <authorList>
            <person name="Jaros S."/>
            <person name="Januszkiewicz K."/>
            <person name="Wedrychowicz H."/>
        </authorList>
    </citation>
    <scope>NUCLEOTIDE SEQUENCE [LARGE SCALE GENOMIC DNA]</scope>
    <source>
        <strain evidence="3 4">DSM 21074</strain>
    </source>
</reference>
<gene>
    <name evidence="3" type="ORF">SAMN02745146_3286</name>
</gene>
<evidence type="ECO:0000256" key="1">
    <source>
        <dbReference type="SAM" id="MobiDB-lite"/>
    </source>
</evidence>
<feature type="compositionally biased region" description="Polar residues" evidence="1">
    <location>
        <begin position="28"/>
        <end position="43"/>
    </location>
</feature>
<keyword evidence="4" id="KW-1185">Reference proteome</keyword>
<proteinExistence type="predicted"/>
<dbReference type="AlphaFoldDB" id="A0A1M6JVR3"/>
<feature type="compositionally biased region" description="Pro residues" evidence="1">
    <location>
        <begin position="48"/>
        <end position="83"/>
    </location>
</feature>
<evidence type="ECO:0008006" key="5">
    <source>
        <dbReference type="Google" id="ProtNLM"/>
    </source>
</evidence>
<organism evidence="3 4">
    <name type="scientific">Hymenobacter daecheongensis DSM 21074</name>
    <dbReference type="NCBI Taxonomy" id="1121955"/>
    <lineage>
        <taxon>Bacteria</taxon>
        <taxon>Pseudomonadati</taxon>
        <taxon>Bacteroidota</taxon>
        <taxon>Cytophagia</taxon>
        <taxon>Cytophagales</taxon>
        <taxon>Hymenobacteraceae</taxon>
        <taxon>Hymenobacter</taxon>
    </lineage>
</organism>
<feature type="compositionally biased region" description="Polar residues" evidence="1">
    <location>
        <begin position="84"/>
        <end position="97"/>
    </location>
</feature>
<name>A0A1M6JVR3_9BACT</name>
<evidence type="ECO:0000313" key="3">
    <source>
        <dbReference type="EMBL" id="SHJ50781.1"/>
    </source>
</evidence>
<feature type="signal peptide" evidence="2">
    <location>
        <begin position="1"/>
        <end position="29"/>
    </location>
</feature>
<dbReference type="EMBL" id="FQYN01000007">
    <property type="protein sequence ID" value="SHJ50781.1"/>
    <property type="molecule type" value="Genomic_DNA"/>
</dbReference>
<feature type="region of interest" description="Disordered" evidence="1">
    <location>
        <begin position="28"/>
        <end position="97"/>
    </location>
</feature>
<accession>A0A1M6JVR3</accession>
<keyword evidence="2" id="KW-0732">Signal</keyword>
<sequence length="275" mass="29872">MTFLPDMKRLLLALTLSGAGLVLAPAAQAQTDSTRTTVKPQLNTAPPGTAPRPAAQPAPRPAVPVPAPTNEPLPAPTVQPTPDSPSGLSFPKGTSSAEQPKPFYKYFLYGNLNLGYTNENTIVGPIGQLSAGLGPSIGYRITDKLAAGPGFSYTYNLFSFDGAPNLKRNTFGLKVFAQYMAYRQFFLHAEYEATKAESFNIVITGPNSARIDLFNRNYRTPLAGVGYRSEISDRFAADIVVLYNFNNGYSSDGSPLSPYGQPVIRFNFLYNLKWK</sequence>
<dbReference type="Proteomes" id="UP000184418">
    <property type="component" value="Unassembled WGS sequence"/>
</dbReference>